<organism evidence="2 3">
    <name type="scientific">Lichenifustis flavocetrariae</name>
    <dbReference type="NCBI Taxonomy" id="2949735"/>
    <lineage>
        <taxon>Bacteria</taxon>
        <taxon>Pseudomonadati</taxon>
        <taxon>Pseudomonadota</taxon>
        <taxon>Alphaproteobacteria</taxon>
        <taxon>Hyphomicrobiales</taxon>
        <taxon>Lichenihabitantaceae</taxon>
        <taxon>Lichenifustis</taxon>
    </lineage>
</organism>
<name>A0AA41YYJ1_9HYPH</name>
<dbReference type="InterPro" id="IPR054189">
    <property type="entry name" value="DUF6894"/>
</dbReference>
<sequence>MTRYFFHVCNGEHIEDKLGMELAGLQDARLEAIQRIGRFITEHPDQCCTTHDWRMEVTDLKGLLMFRLDLDLTMVESPSTGR</sequence>
<protein>
    <recommendedName>
        <fullName evidence="1">DUF6894 domain-containing protein</fullName>
    </recommendedName>
</protein>
<dbReference type="AlphaFoldDB" id="A0AA41YYJ1"/>
<dbReference type="EMBL" id="JAMOIM010000015">
    <property type="protein sequence ID" value="MCW6510464.1"/>
    <property type="molecule type" value="Genomic_DNA"/>
</dbReference>
<feature type="domain" description="DUF6894" evidence="1">
    <location>
        <begin position="3"/>
        <end position="70"/>
    </location>
</feature>
<evidence type="ECO:0000313" key="3">
    <source>
        <dbReference type="Proteomes" id="UP001165667"/>
    </source>
</evidence>
<reference evidence="2" key="1">
    <citation type="submission" date="2022-05" db="EMBL/GenBank/DDBJ databases">
        <authorList>
            <person name="Pankratov T."/>
        </authorList>
    </citation>
    <scope>NUCLEOTIDE SEQUENCE</scope>
    <source>
        <strain evidence="2">BP6-180914</strain>
    </source>
</reference>
<comment type="caution">
    <text evidence="2">The sequence shown here is derived from an EMBL/GenBank/DDBJ whole genome shotgun (WGS) entry which is preliminary data.</text>
</comment>
<dbReference type="RefSeq" id="WP_282586837.1">
    <property type="nucleotide sequence ID" value="NZ_JAMOIM010000015.1"/>
</dbReference>
<accession>A0AA41YYJ1</accession>
<gene>
    <name evidence="2" type="ORF">M8523_20815</name>
</gene>
<evidence type="ECO:0000259" key="1">
    <source>
        <dbReference type="Pfam" id="PF21834"/>
    </source>
</evidence>
<dbReference type="Pfam" id="PF21834">
    <property type="entry name" value="DUF6894"/>
    <property type="match status" value="1"/>
</dbReference>
<proteinExistence type="predicted"/>
<evidence type="ECO:0000313" key="2">
    <source>
        <dbReference type="EMBL" id="MCW6510464.1"/>
    </source>
</evidence>
<keyword evidence="3" id="KW-1185">Reference proteome</keyword>
<dbReference type="Proteomes" id="UP001165667">
    <property type="component" value="Unassembled WGS sequence"/>
</dbReference>